<reference evidence="7" key="1">
    <citation type="submission" date="2015-08" db="UniProtKB">
        <authorList>
            <consortium name="WormBaseParasite"/>
        </authorList>
    </citation>
    <scope>IDENTIFICATION</scope>
</reference>
<dbReference type="FunFam" id="3.40.605.10:FF:000007">
    <property type="entry name" value="NAD/NADP-dependent betaine aldehyde dehydrogenase"/>
    <property type="match status" value="1"/>
</dbReference>
<dbReference type="PROSITE" id="PS00070">
    <property type="entry name" value="ALDEHYDE_DEHYDR_CYS"/>
    <property type="match status" value="1"/>
</dbReference>
<dbReference type="PROSITE" id="PS00687">
    <property type="entry name" value="ALDEHYDE_DEHYDR_GLU"/>
    <property type="match status" value="1"/>
</dbReference>
<dbReference type="WBParaSite" id="SSTP_0000051100.1">
    <property type="protein sequence ID" value="SSTP_0000051100.1"/>
    <property type="gene ID" value="SSTP_0000051100"/>
</dbReference>
<proteinExistence type="inferred from homology"/>
<dbReference type="InterPro" id="IPR029510">
    <property type="entry name" value="Ald_DH_CS_GLU"/>
</dbReference>
<dbReference type="InterPro" id="IPR016160">
    <property type="entry name" value="Ald_DH_CS_CYS"/>
</dbReference>
<dbReference type="SUPFAM" id="SSF53720">
    <property type="entry name" value="ALDH-like"/>
    <property type="match status" value="1"/>
</dbReference>
<protein>
    <submittedName>
        <fullName evidence="7 8">Aldedh domain-containing protein</fullName>
    </submittedName>
</protein>
<dbReference type="InterPro" id="IPR016163">
    <property type="entry name" value="Ald_DH_C"/>
</dbReference>
<name>A0A0K0DTE9_STRER</name>
<dbReference type="STRING" id="6248.A0A0K0DTE9"/>
<evidence type="ECO:0000256" key="4">
    <source>
        <dbReference type="RuleBase" id="RU003345"/>
    </source>
</evidence>
<dbReference type="AlphaFoldDB" id="A0A0K0DTE9"/>
<accession>A0A0K0DTE9</accession>
<dbReference type="Proteomes" id="UP000035681">
    <property type="component" value="Unplaced"/>
</dbReference>
<organism evidence="7">
    <name type="scientific">Strongyloides stercoralis</name>
    <name type="common">Threadworm</name>
    <dbReference type="NCBI Taxonomy" id="6248"/>
    <lineage>
        <taxon>Eukaryota</taxon>
        <taxon>Metazoa</taxon>
        <taxon>Ecdysozoa</taxon>
        <taxon>Nematoda</taxon>
        <taxon>Chromadorea</taxon>
        <taxon>Rhabditida</taxon>
        <taxon>Tylenchina</taxon>
        <taxon>Panagrolaimomorpha</taxon>
        <taxon>Strongyloidoidea</taxon>
        <taxon>Strongyloididae</taxon>
        <taxon>Strongyloides</taxon>
    </lineage>
</organism>
<comment type="similarity">
    <text evidence="1 4">Belongs to the aldehyde dehydrogenase family.</text>
</comment>
<evidence type="ECO:0000313" key="7">
    <source>
        <dbReference type="WBParaSite" id="SSTP_0000051100.1"/>
    </source>
</evidence>
<keyword evidence="6" id="KW-1185">Reference proteome</keyword>
<dbReference type="FunFam" id="3.40.309.10:FF:000012">
    <property type="entry name" value="Betaine aldehyde dehydrogenase"/>
    <property type="match status" value="1"/>
</dbReference>
<dbReference type="InterPro" id="IPR015590">
    <property type="entry name" value="Aldehyde_DH_dom"/>
</dbReference>
<keyword evidence="2 4" id="KW-0560">Oxidoreductase</keyword>
<dbReference type="GO" id="GO:0016620">
    <property type="term" value="F:oxidoreductase activity, acting on the aldehyde or oxo group of donors, NAD or NADP as acceptor"/>
    <property type="evidence" value="ECO:0007669"/>
    <property type="project" value="InterPro"/>
</dbReference>
<feature type="domain" description="Aldehyde dehydrogenase" evidence="5">
    <location>
        <begin position="26"/>
        <end position="485"/>
    </location>
</feature>
<dbReference type="Gene3D" id="3.40.605.10">
    <property type="entry name" value="Aldehyde Dehydrogenase, Chain A, domain 1"/>
    <property type="match status" value="1"/>
</dbReference>
<evidence type="ECO:0000256" key="3">
    <source>
        <dbReference type="PROSITE-ProRule" id="PRU10007"/>
    </source>
</evidence>
<dbReference type="PANTHER" id="PTHR11699">
    <property type="entry name" value="ALDEHYDE DEHYDROGENASE-RELATED"/>
    <property type="match status" value="1"/>
</dbReference>
<sequence>MSFFKIPRSLENGLYFFGNKRTTIDSEKFFDVYEQRIGKVIAKCPISDKITVDEIVNFANESQKVWGSMTPLERGNILRKAANIIRSHHKEIVEWEVRSNGKPIREAVLDISQSADTLDFFAGIAPQALLGNFFPLLNNKQAYTTREPFGVVGAIGAWNYPFQTAMWKIAPALAAGNAIVYKPSPFSPASPVLIGEILAAAGLPPNVYCVIQGEGETGQALVENKLIRKVSFTGSVATGQKIQESCARKSIKPCTLELGGKSALIICKDTSIDNAIAGSILANFFNQGQVCTNATRVFIHKDMINTFTQSLLVELDKLIVVGDPLDEKTNVGASINEEHLNKVIGFVESAKKEGATILRGGFRTKPKNVESGFYFEPCVIGNVTNEMKVAREEIFGAVMLLISYETEEEAIYHANNTDFGLAAGVFSNDLSKAHRIAQKLEAGTVYINTYNDCEIHVPFGGVKNSGIGRENSLSALLSYTQEKTVYINLNSKVDHGF</sequence>
<evidence type="ECO:0000256" key="1">
    <source>
        <dbReference type="ARBA" id="ARBA00009986"/>
    </source>
</evidence>
<evidence type="ECO:0000313" key="6">
    <source>
        <dbReference type="Proteomes" id="UP000035681"/>
    </source>
</evidence>
<evidence type="ECO:0000259" key="5">
    <source>
        <dbReference type="Pfam" id="PF00171"/>
    </source>
</evidence>
<dbReference type="InterPro" id="IPR016161">
    <property type="entry name" value="Ald_DH/histidinol_DH"/>
</dbReference>
<evidence type="ECO:0000313" key="8">
    <source>
        <dbReference type="WBParaSite" id="TCONS_00006619.p1"/>
    </source>
</evidence>
<dbReference type="Pfam" id="PF00171">
    <property type="entry name" value="Aldedh"/>
    <property type="match status" value="1"/>
</dbReference>
<evidence type="ECO:0000256" key="2">
    <source>
        <dbReference type="ARBA" id="ARBA00023002"/>
    </source>
</evidence>
<dbReference type="InterPro" id="IPR016162">
    <property type="entry name" value="Ald_DH_N"/>
</dbReference>
<feature type="active site" evidence="3">
    <location>
        <position position="257"/>
    </location>
</feature>
<dbReference type="WBParaSite" id="TCONS_00006619.p1">
    <property type="protein sequence ID" value="TCONS_00006619.p1"/>
    <property type="gene ID" value="XLOC_004751"/>
</dbReference>
<dbReference type="Gene3D" id="3.40.309.10">
    <property type="entry name" value="Aldehyde Dehydrogenase, Chain A, domain 2"/>
    <property type="match status" value="1"/>
</dbReference>